<dbReference type="AlphaFoldDB" id="A0A1Q9CZ48"/>
<keyword evidence="2" id="KW-0732">Signal</keyword>
<organism evidence="3 4">
    <name type="scientific">Symbiodinium microadriaticum</name>
    <name type="common">Dinoflagellate</name>
    <name type="synonym">Zooxanthella microadriatica</name>
    <dbReference type="NCBI Taxonomy" id="2951"/>
    <lineage>
        <taxon>Eukaryota</taxon>
        <taxon>Sar</taxon>
        <taxon>Alveolata</taxon>
        <taxon>Dinophyceae</taxon>
        <taxon>Suessiales</taxon>
        <taxon>Symbiodiniaceae</taxon>
        <taxon>Symbiodinium</taxon>
    </lineage>
</organism>
<proteinExistence type="predicted"/>
<comment type="caution">
    <text evidence="3">The sequence shown here is derived from an EMBL/GenBank/DDBJ whole genome shotgun (WGS) entry which is preliminary data.</text>
</comment>
<feature type="transmembrane region" description="Helical" evidence="1">
    <location>
        <begin position="85"/>
        <end position="112"/>
    </location>
</feature>
<dbReference type="EMBL" id="LSRX01000826">
    <property type="protein sequence ID" value="OLP88188.1"/>
    <property type="molecule type" value="Genomic_DNA"/>
</dbReference>
<keyword evidence="1" id="KW-0812">Transmembrane</keyword>
<reference evidence="3 4" key="1">
    <citation type="submission" date="2016-02" db="EMBL/GenBank/DDBJ databases">
        <title>Genome analysis of coral dinoflagellate symbionts highlights evolutionary adaptations to a symbiotic lifestyle.</title>
        <authorList>
            <person name="Aranda M."/>
            <person name="Li Y."/>
            <person name="Liew Y.J."/>
            <person name="Baumgarten S."/>
            <person name="Simakov O."/>
            <person name="Wilson M."/>
            <person name="Piel J."/>
            <person name="Ashoor H."/>
            <person name="Bougouffa S."/>
            <person name="Bajic V.B."/>
            <person name="Ryu T."/>
            <person name="Ravasi T."/>
            <person name="Bayer T."/>
            <person name="Micklem G."/>
            <person name="Kim H."/>
            <person name="Bhak J."/>
            <person name="Lajeunesse T.C."/>
            <person name="Voolstra C.R."/>
        </authorList>
    </citation>
    <scope>NUCLEOTIDE SEQUENCE [LARGE SCALE GENOMIC DNA]</scope>
    <source>
        <strain evidence="3 4">CCMP2467</strain>
    </source>
</reference>
<evidence type="ECO:0000256" key="1">
    <source>
        <dbReference type="SAM" id="Phobius"/>
    </source>
</evidence>
<sequence length="121" mass="14095">MAVVGAALLFLMVLLMSLLMWRRAEDGRVVDTDDMRVADGGECGTFALLEVVAVEAITMKAIILKMTKTMIMTTVMKTMMMMMMMMVMVMMMMMMMMVMVMMMMMMMMMMTVTMRLERRWR</sequence>
<accession>A0A1Q9CZ48</accession>
<evidence type="ECO:0000313" key="3">
    <source>
        <dbReference type="EMBL" id="OLP88188.1"/>
    </source>
</evidence>
<keyword evidence="1" id="KW-0472">Membrane</keyword>
<name>A0A1Q9CZ48_SYMMI</name>
<feature type="chain" id="PRO_5012277116" evidence="2">
    <location>
        <begin position="27"/>
        <end position="121"/>
    </location>
</feature>
<feature type="signal peptide" evidence="2">
    <location>
        <begin position="1"/>
        <end position="26"/>
    </location>
</feature>
<gene>
    <name evidence="3" type="ORF">AK812_SmicGene30518</name>
</gene>
<keyword evidence="4" id="KW-1185">Reference proteome</keyword>
<evidence type="ECO:0000256" key="2">
    <source>
        <dbReference type="SAM" id="SignalP"/>
    </source>
</evidence>
<evidence type="ECO:0000313" key="4">
    <source>
        <dbReference type="Proteomes" id="UP000186817"/>
    </source>
</evidence>
<feature type="transmembrane region" description="Helical" evidence="1">
    <location>
        <begin position="46"/>
        <end position="64"/>
    </location>
</feature>
<keyword evidence="1" id="KW-1133">Transmembrane helix</keyword>
<dbReference type="Proteomes" id="UP000186817">
    <property type="component" value="Unassembled WGS sequence"/>
</dbReference>
<protein>
    <submittedName>
        <fullName evidence="3">Uncharacterized protein</fullName>
    </submittedName>
</protein>